<accession>A0A4P2Q7G2</accession>
<dbReference type="Proteomes" id="UP000295781">
    <property type="component" value="Chromosome"/>
</dbReference>
<dbReference type="AlphaFoldDB" id="A0A4P2Q7G2"/>
<name>A0A4P2Q7G2_SORCE</name>
<gene>
    <name evidence="1" type="ORF">SOCEGT47_055910</name>
</gene>
<dbReference type="PROSITE" id="PS51257">
    <property type="entry name" value="PROKAR_LIPOPROTEIN"/>
    <property type="match status" value="1"/>
</dbReference>
<proteinExistence type="predicted"/>
<sequence>MSFARLGFVPVLGLLPLLGFGCSDPAPPTPRGAFTLSFVGGGSTCNTTGHGANLGVVSQDRKDEVLADGDGAVVECDVSGSGSFSVSGRARDTANAEEIQVTIDGITPQASQAEPATGYISFSSARTGGEVFVSDPDDPCRFWFTPGSQQGVDAGKIWAVFECPRMLNEGYVCSIRGGVLAFDSCGL</sequence>
<evidence type="ECO:0000313" key="1">
    <source>
        <dbReference type="EMBL" id="AUX25048.1"/>
    </source>
</evidence>
<dbReference type="RefSeq" id="WP_129351715.1">
    <property type="nucleotide sequence ID" value="NZ_CP012670.1"/>
</dbReference>
<dbReference type="EMBL" id="CP012670">
    <property type="protein sequence ID" value="AUX25048.1"/>
    <property type="molecule type" value="Genomic_DNA"/>
</dbReference>
<evidence type="ECO:0000313" key="2">
    <source>
        <dbReference type="Proteomes" id="UP000295781"/>
    </source>
</evidence>
<reference evidence="1 2" key="1">
    <citation type="submission" date="2015-09" db="EMBL/GenBank/DDBJ databases">
        <title>Sorangium comparison.</title>
        <authorList>
            <person name="Zaburannyi N."/>
            <person name="Bunk B."/>
            <person name="Overmann J."/>
            <person name="Mueller R."/>
        </authorList>
    </citation>
    <scope>NUCLEOTIDE SEQUENCE [LARGE SCALE GENOMIC DNA]</scope>
    <source>
        <strain evidence="1 2">So ceGT47</strain>
    </source>
</reference>
<organism evidence="1 2">
    <name type="scientific">Sorangium cellulosum</name>
    <name type="common">Polyangium cellulosum</name>
    <dbReference type="NCBI Taxonomy" id="56"/>
    <lineage>
        <taxon>Bacteria</taxon>
        <taxon>Pseudomonadati</taxon>
        <taxon>Myxococcota</taxon>
        <taxon>Polyangia</taxon>
        <taxon>Polyangiales</taxon>
        <taxon>Polyangiaceae</taxon>
        <taxon>Sorangium</taxon>
    </lineage>
</organism>
<protein>
    <submittedName>
        <fullName evidence="1">Uncharacterized protein</fullName>
    </submittedName>
</protein>
<dbReference type="OrthoDB" id="5520859at2"/>